<gene>
    <name evidence="6" type="ORF">H6A20_06525</name>
</gene>
<feature type="domain" description="3D" evidence="4">
    <location>
        <begin position="278"/>
        <end position="330"/>
    </location>
</feature>
<dbReference type="Gene3D" id="6.10.250.3150">
    <property type="match status" value="1"/>
</dbReference>
<dbReference type="InterPro" id="IPR036908">
    <property type="entry name" value="RlpA-like_sf"/>
</dbReference>
<sequence>MSTRLKRMLRAGVVAGCVAAMGCTGTLVYAEPSTEELERQKGALENEVAGLNEELNSLGSDIDSLATQMEETAAAMEETQKRMDEAQKRGEEQYEAMKLRIKYMYEAGNTTFLELLCSAEDMADFLNKTDFVQNVSEYDRDMLQALEDTQEEIRMEGDELKEQQTALADMEEELNAKRSELESQIASKSDQISQYSSQIEKAKAAEALLAQQRAAAQQAAQQQAAVGGSAGSAGGTVSTDGKQSIGRFRVTHYCPCYYCCGSWAGSNTASGTVPTVGRTIAVDPSVIPLGSQVIINGHVYTAEDTGSAVKGNVIDVFVSDHATALANGVFYTEVYWAN</sequence>
<evidence type="ECO:0008006" key="8">
    <source>
        <dbReference type="Google" id="ProtNLM"/>
    </source>
</evidence>
<reference evidence="6" key="2">
    <citation type="journal article" date="2021" name="Sci. Rep.">
        <title>The distribution of antibiotic resistance genes in chicken gut microbiota commensals.</title>
        <authorList>
            <person name="Juricova H."/>
            <person name="Matiasovicova J."/>
            <person name="Kubasova T."/>
            <person name="Cejkova D."/>
            <person name="Rychlik I."/>
        </authorList>
    </citation>
    <scope>NUCLEOTIDE SEQUENCE</scope>
    <source>
        <strain evidence="6">An582</strain>
    </source>
</reference>
<evidence type="ECO:0000256" key="1">
    <source>
        <dbReference type="ARBA" id="ARBA00022729"/>
    </source>
</evidence>
<evidence type="ECO:0000259" key="4">
    <source>
        <dbReference type="Pfam" id="PF06725"/>
    </source>
</evidence>
<reference evidence="6" key="1">
    <citation type="submission" date="2020-08" db="EMBL/GenBank/DDBJ databases">
        <authorList>
            <person name="Cejkova D."/>
            <person name="Kubasova T."/>
            <person name="Jahodarova E."/>
            <person name="Rychlik I."/>
        </authorList>
    </citation>
    <scope>NUCLEOTIDE SEQUENCE</scope>
    <source>
        <strain evidence="6">An582</strain>
    </source>
</reference>
<protein>
    <recommendedName>
        <fullName evidence="8">3D domain-containing protein</fullName>
    </recommendedName>
</protein>
<feature type="coiled-coil region" evidence="2">
    <location>
        <begin position="34"/>
        <end position="96"/>
    </location>
</feature>
<name>A0A938XC46_9CLOT</name>
<comment type="caution">
    <text evidence="6">The sequence shown here is derived from an EMBL/GenBank/DDBJ whole genome shotgun (WGS) entry which is preliminary data.</text>
</comment>
<dbReference type="GO" id="GO:0019867">
    <property type="term" value="C:outer membrane"/>
    <property type="evidence" value="ECO:0007669"/>
    <property type="project" value="InterPro"/>
</dbReference>
<feature type="domain" description="Peptidoglycan hydrolase PcsB coiled-coil" evidence="5">
    <location>
        <begin position="84"/>
        <end position="153"/>
    </location>
</feature>
<evidence type="ECO:0000313" key="6">
    <source>
        <dbReference type="EMBL" id="MBM6948312.1"/>
    </source>
</evidence>
<dbReference type="SUPFAM" id="SSF50685">
    <property type="entry name" value="Barwin-like endoglucanases"/>
    <property type="match status" value="1"/>
</dbReference>
<dbReference type="EMBL" id="JACJKS010000007">
    <property type="protein sequence ID" value="MBM6948312.1"/>
    <property type="molecule type" value="Genomic_DNA"/>
</dbReference>
<dbReference type="GO" id="GO:0004553">
    <property type="term" value="F:hydrolase activity, hydrolyzing O-glycosyl compounds"/>
    <property type="evidence" value="ECO:0007669"/>
    <property type="project" value="InterPro"/>
</dbReference>
<evidence type="ECO:0000313" key="7">
    <source>
        <dbReference type="Proteomes" id="UP000705508"/>
    </source>
</evidence>
<dbReference type="PANTHER" id="PTHR39160">
    <property type="entry name" value="CELL WALL-BINDING PROTEIN YOCH"/>
    <property type="match status" value="1"/>
</dbReference>
<keyword evidence="1 3" id="KW-0732">Signal</keyword>
<dbReference type="Pfam" id="PF24568">
    <property type="entry name" value="CC_PcsB"/>
    <property type="match status" value="1"/>
</dbReference>
<dbReference type="Proteomes" id="UP000705508">
    <property type="component" value="Unassembled WGS sequence"/>
</dbReference>
<feature type="chain" id="PRO_5037336738" description="3D domain-containing protein" evidence="3">
    <location>
        <begin position="31"/>
        <end position="338"/>
    </location>
</feature>
<dbReference type="PANTHER" id="PTHR39160:SF4">
    <property type="entry name" value="RESUSCITATION-PROMOTING FACTOR RPFB"/>
    <property type="match status" value="1"/>
</dbReference>
<keyword evidence="2" id="KW-0175">Coiled coil</keyword>
<dbReference type="InterPro" id="IPR010611">
    <property type="entry name" value="3D_dom"/>
</dbReference>
<proteinExistence type="predicted"/>
<organism evidence="6 7">
    <name type="scientific">Mordavella massiliensis</name>
    <dbReference type="NCBI Taxonomy" id="1871024"/>
    <lineage>
        <taxon>Bacteria</taxon>
        <taxon>Bacillati</taxon>
        <taxon>Bacillota</taxon>
        <taxon>Clostridia</taxon>
        <taxon>Eubacteriales</taxon>
        <taxon>Clostridiaceae</taxon>
        <taxon>Mordavella</taxon>
    </lineage>
</organism>
<dbReference type="InterPro" id="IPR051933">
    <property type="entry name" value="Resuscitation_pf_RpfB"/>
</dbReference>
<dbReference type="AlphaFoldDB" id="A0A938XC46"/>
<feature type="signal peptide" evidence="3">
    <location>
        <begin position="1"/>
        <end position="30"/>
    </location>
</feature>
<evidence type="ECO:0000259" key="5">
    <source>
        <dbReference type="Pfam" id="PF24568"/>
    </source>
</evidence>
<dbReference type="InterPro" id="IPR059180">
    <property type="entry name" value="3D_YorM"/>
</dbReference>
<dbReference type="RefSeq" id="WP_204906334.1">
    <property type="nucleotide sequence ID" value="NZ_JACJKS010000007.1"/>
</dbReference>
<dbReference type="Pfam" id="PF06725">
    <property type="entry name" value="3D"/>
    <property type="match status" value="1"/>
</dbReference>
<dbReference type="CDD" id="cd14667">
    <property type="entry name" value="3D_containing_proteins"/>
    <property type="match status" value="1"/>
</dbReference>
<evidence type="ECO:0000256" key="2">
    <source>
        <dbReference type="SAM" id="Coils"/>
    </source>
</evidence>
<accession>A0A938XC46</accession>
<feature type="coiled-coil region" evidence="2">
    <location>
        <begin position="143"/>
        <end position="222"/>
    </location>
</feature>
<evidence type="ECO:0000256" key="3">
    <source>
        <dbReference type="SAM" id="SignalP"/>
    </source>
</evidence>
<dbReference type="PROSITE" id="PS51257">
    <property type="entry name" value="PROKAR_LIPOPROTEIN"/>
    <property type="match status" value="1"/>
</dbReference>
<dbReference type="GO" id="GO:0009254">
    <property type="term" value="P:peptidoglycan turnover"/>
    <property type="evidence" value="ECO:0007669"/>
    <property type="project" value="InterPro"/>
</dbReference>
<dbReference type="InterPro" id="IPR057309">
    <property type="entry name" value="PcsB_CC"/>
</dbReference>